<dbReference type="EMBL" id="CATNWA010015102">
    <property type="protein sequence ID" value="CAI9579543.1"/>
    <property type="molecule type" value="Genomic_DNA"/>
</dbReference>
<name>A0ABN9E7V7_9NEOB</name>
<feature type="non-terminal residue" evidence="1">
    <location>
        <position position="70"/>
    </location>
</feature>
<comment type="caution">
    <text evidence="1">The sequence shown here is derived from an EMBL/GenBank/DDBJ whole genome shotgun (WGS) entry which is preliminary data.</text>
</comment>
<sequence length="70" mass="7490">MCRRFWPLYVLMSQGPEAGEDGRGCCRRDIAGEKGKVSAAGNPRTTLHGKPECSSGLPLLLHSGIPPGRL</sequence>
<gene>
    <name evidence="1" type="ORF">SPARVUS_LOCUS9093067</name>
</gene>
<protein>
    <submittedName>
        <fullName evidence="1">Uncharacterized protein</fullName>
    </submittedName>
</protein>
<dbReference type="Proteomes" id="UP001162483">
    <property type="component" value="Unassembled WGS sequence"/>
</dbReference>
<evidence type="ECO:0000313" key="1">
    <source>
        <dbReference type="EMBL" id="CAI9579543.1"/>
    </source>
</evidence>
<organism evidence="1 2">
    <name type="scientific">Staurois parvus</name>
    <dbReference type="NCBI Taxonomy" id="386267"/>
    <lineage>
        <taxon>Eukaryota</taxon>
        <taxon>Metazoa</taxon>
        <taxon>Chordata</taxon>
        <taxon>Craniata</taxon>
        <taxon>Vertebrata</taxon>
        <taxon>Euteleostomi</taxon>
        <taxon>Amphibia</taxon>
        <taxon>Batrachia</taxon>
        <taxon>Anura</taxon>
        <taxon>Neobatrachia</taxon>
        <taxon>Ranoidea</taxon>
        <taxon>Ranidae</taxon>
        <taxon>Staurois</taxon>
    </lineage>
</organism>
<proteinExistence type="predicted"/>
<reference evidence="1" key="1">
    <citation type="submission" date="2023-05" db="EMBL/GenBank/DDBJ databases">
        <authorList>
            <person name="Stuckert A."/>
        </authorList>
    </citation>
    <scope>NUCLEOTIDE SEQUENCE</scope>
</reference>
<evidence type="ECO:0000313" key="2">
    <source>
        <dbReference type="Proteomes" id="UP001162483"/>
    </source>
</evidence>
<accession>A0ABN9E7V7</accession>
<keyword evidence="2" id="KW-1185">Reference proteome</keyword>